<evidence type="ECO:0000313" key="2">
    <source>
        <dbReference type="Proteomes" id="UP001470230"/>
    </source>
</evidence>
<dbReference type="Proteomes" id="UP001470230">
    <property type="component" value="Unassembled WGS sequence"/>
</dbReference>
<gene>
    <name evidence="1" type="ORF">M9Y10_013596</name>
</gene>
<dbReference type="EMBL" id="JAPFFF010000002">
    <property type="protein sequence ID" value="KAK8895712.1"/>
    <property type="molecule type" value="Genomic_DNA"/>
</dbReference>
<evidence type="ECO:0000313" key="1">
    <source>
        <dbReference type="EMBL" id="KAK8895712.1"/>
    </source>
</evidence>
<sequence>MNPPLTYLLTVIASLAAKDQSSYEIVNKAFDNVEKQLDSIGKEPEVEDCFSVRPGRHKGNTKTTELCCAICSKAHSTEKCPHREEVRKCAPIDSQRYGNRHCSICLYSGHNAAKCPALASWKAAKEKEKE</sequence>
<protein>
    <submittedName>
        <fullName evidence="1">Uncharacterized protein</fullName>
    </submittedName>
</protein>
<comment type="caution">
    <text evidence="1">The sequence shown here is derived from an EMBL/GenBank/DDBJ whole genome shotgun (WGS) entry which is preliminary data.</text>
</comment>
<organism evidence="1 2">
    <name type="scientific">Tritrichomonas musculus</name>
    <dbReference type="NCBI Taxonomy" id="1915356"/>
    <lineage>
        <taxon>Eukaryota</taxon>
        <taxon>Metamonada</taxon>
        <taxon>Parabasalia</taxon>
        <taxon>Tritrichomonadida</taxon>
        <taxon>Tritrichomonadidae</taxon>
        <taxon>Tritrichomonas</taxon>
    </lineage>
</organism>
<keyword evidence="2" id="KW-1185">Reference proteome</keyword>
<proteinExistence type="predicted"/>
<accession>A0ABR2KZ55</accession>
<reference evidence="1 2" key="1">
    <citation type="submission" date="2024-04" db="EMBL/GenBank/DDBJ databases">
        <title>Tritrichomonas musculus Genome.</title>
        <authorList>
            <person name="Alves-Ferreira E."/>
            <person name="Grigg M."/>
            <person name="Lorenzi H."/>
            <person name="Galac M."/>
        </authorList>
    </citation>
    <scope>NUCLEOTIDE SEQUENCE [LARGE SCALE GENOMIC DNA]</scope>
    <source>
        <strain evidence="1 2">EAF2021</strain>
    </source>
</reference>
<name>A0ABR2KZ55_9EUKA</name>